<keyword evidence="3" id="KW-1185">Reference proteome</keyword>
<feature type="binding site" evidence="1">
    <location>
        <begin position="113"/>
        <end position="116"/>
    </location>
    <ligand>
        <name>ATP</name>
        <dbReference type="ChEBI" id="CHEBI:30616"/>
    </ligand>
</feature>
<keyword evidence="1" id="KW-0479">Metal-binding</keyword>
<feature type="binding site" evidence="1">
    <location>
        <position position="54"/>
    </location>
    <ligand>
        <name>ATP</name>
        <dbReference type="ChEBI" id="CHEBI:30616"/>
    </ligand>
</feature>
<keyword evidence="1" id="KW-0460">Magnesium</keyword>
<evidence type="ECO:0000313" key="2">
    <source>
        <dbReference type="EMBL" id="KNA91868.1"/>
    </source>
</evidence>
<dbReference type="PANTHER" id="PTHR43210:SF5">
    <property type="entry name" value="DETHIOBIOTIN SYNTHETASE"/>
    <property type="match status" value="1"/>
</dbReference>
<feature type="binding site" evidence="1">
    <location>
        <position position="20"/>
    </location>
    <ligand>
        <name>Mg(2+)</name>
        <dbReference type="ChEBI" id="CHEBI:18420"/>
    </ligand>
</feature>
<feature type="binding site" evidence="1">
    <location>
        <position position="113"/>
    </location>
    <ligand>
        <name>Mg(2+)</name>
        <dbReference type="ChEBI" id="CHEBI:18420"/>
    </ligand>
</feature>
<comment type="pathway">
    <text evidence="1">Cofactor biosynthesis; biotin biosynthesis; biotin from 7,8-diaminononanoate: step 1/2.</text>
</comment>
<keyword evidence="1" id="KW-0093">Biotin biosynthesis</keyword>
<feature type="binding site" evidence="1">
    <location>
        <position position="45"/>
    </location>
    <ligand>
        <name>substrate</name>
    </ligand>
</feature>
<dbReference type="EMBL" id="LDTZ01000015">
    <property type="protein sequence ID" value="KNA91868.1"/>
    <property type="molecule type" value="Genomic_DNA"/>
</dbReference>
<feature type="binding site" evidence="1">
    <location>
        <begin position="173"/>
        <end position="174"/>
    </location>
    <ligand>
        <name>ATP</name>
        <dbReference type="ChEBI" id="CHEBI:30616"/>
    </ligand>
</feature>
<dbReference type="CDD" id="cd03109">
    <property type="entry name" value="DTBS"/>
    <property type="match status" value="1"/>
</dbReference>
<comment type="cofactor">
    <cofactor evidence="1">
        <name>Mg(2+)</name>
        <dbReference type="ChEBI" id="CHEBI:18420"/>
    </cofactor>
</comment>
<reference evidence="2 3" key="1">
    <citation type="submission" date="2015-05" db="EMBL/GenBank/DDBJ databases">
        <title>Draft genome sequence of the bacterium Gordonia jacobaea a new member of the Gordonia genus.</title>
        <authorList>
            <person name="Jimenez-Galisteo G."/>
            <person name="Dominguez A."/>
            <person name="Munoz E."/>
            <person name="Vinas M."/>
        </authorList>
    </citation>
    <scope>NUCLEOTIDE SEQUENCE [LARGE SCALE GENOMIC DNA]</scope>
    <source>
        <strain evidence="3">mv1</strain>
    </source>
</reference>
<feature type="active site" evidence="1">
    <location>
        <position position="41"/>
    </location>
</feature>
<dbReference type="SUPFAM" id="SSF52540">
    <property type="entry name" value="P-loop containing nucleoside triphosphate hydrolases"/>
    <property type="match status" value="1"/>
</dbReference>
<keyword evidence="1" id="KW-0547">Nucleotide-binding</keyword>
<comment type="function">
    <text evidence="1">Catalyzes a mechanistically unusual reaction, the ATP-dependent insertion of CO2 between the N7 and N8 nitrogen atoms of 7,8-diaminopelargonic acid (DAPA, also called 7,8-diammoniononanoate) to form a ureido ring.</text>
</comment>
<keyword evidence="1" id="KW-0963">Cytoplasm</keyword>
<dbReference type="Gene3D" id="3.40.50.300">
    <property type="entry name" value="P-loop containing nucleotide triphosphate hydrolases"/>
    <property type="match status" value="1"/>
</dbReference>
<protein>
    <recommendedName>
        <fullName evidence="1">ATP-dependent dethiobiotin synthetase BioD</fullName>
        <ecNumber evidence="1">6.3.3.3</ecNumber>
    </recommendedName>
    <alternativeName>
        <fullName evidence="1">DTB synthetase</fullName>
        <shortName evidence="1">DTBS</shortName>
    </alternativeName>
    <alternativeName>
        <fullName evidence="1">Dethiobiotin synthase</fullName>
    </alternativeName>
</protein>
<organism evidence="2 3">
    <name type="scientific">Gordonia jacobaea</name>
    <dbReference type="NCBI Taxonomy" id="122202"/>
    <lineage>
        <taxon>Bacteria</taxon>
        <taxon>Bacillati</taxon>
        <taxon>Actinomycetota</taxon>
        <taxon>Actinomycetes</taxon>
        <taxon>Mycobacteriales</taxon>
        <taxon>Gordoniaceae</taxon>
        <taxon>Gordonia</taxon>
    </lineage>
</organism>
<dbReference type="PANTHER" id="PTHR43210">
    <property type="entry name" value="DETHIOBIOTIN SYNTHETASE"/>
    <property type="match status" value="1"/>
</dbReference>
<comment type="caution">
    <text evidence="2">The sequence shown here is derived from an EMBL/GenBank/DDBJ whole genome shotgun (WGS) entry which is preliminary data.</text>
</comment>
<dbReference type="Proteomes" id="UP000037247">
    <property type="component" value="Unassembled WGS sequence"/>
</dbReference>
<comment type="caution">
    <text evidence="1">Lacks conserved residue(s) required for the propagation of feature annotation.</text>
</comment>
<feature type="binding site" evidence="1">
    <location>
        <position position="204"/>
    </location>
    <ligand>
        <name>ATP</name>
        <dbReference type="ChEBI" id="CHEBI:30616"/>
    </ligand>
</feature>
<sequence>MTRPGRALLITGTSTDVGKTIVTAALACVAGESASGVAVCKPAQTGVEPGEPGDLATVAHLAGVVDVVECARYPEPLAPETAAMRAGLAPLDLWTVVGAVTDLVSTHRLTLVEGAGGVLVRLAPDLTALDVADAVGAEAVVVVQAGLGALNHAELTVEALRARGIRPAGLVIGSWPRDPDLAMRCNRVDLPRLTGVPVVGVIPEGVGELEPDQFRAAAPTWFDPDFVADLSSRSAPDNIAAVQPIEGVHA</sequence>
<comment type="similarity">
    <text evidence="1">Belongs to the dethiobiotin synthetase family.</text>
</comment>
<name>A0ABR5IE62_9ACTN</name>
<keyword evidence="1" id="KW-0067">ATP-binding</keyword>
<keyword evidence="1" id="KW-0436">Ligase</keyword>
<dbReference type="InterPro" id="IPR027417">
    <property type="entry name" value="P-loop_NTPase"/>
</dbReference>
<dbReference type="HAMAP" id="MF_00336">
    <property type="entry name" value="BioD"/>
    <property type="match status" value="1"/>
</dbReference>
<evidence type="ECO:0000256" key="1">
    <source>
        <dbReference type="HAMAP-Rule" id="MF_00336"/>
    </source>
</evidence>
<dbReference type="NCBIfam" id="TIGR00347">
    <property type="entry name" value="bioD"/>
    <property type="match status" value="1"/>
</dbReference>
<feature type="binding site" evidence="1">
    <location>
        <position position="54"/>
    </location>
    <ligand>
        <name>Mg(2+)</name>
        <dbReference type="ChEBI" id="CHEBI:18420"/>
    </ligand>
</feature>
<evidence type="ECO:0000313" key="3">
    <source>
        <dbReference type="Proteomes" id="UP000037247"/>
    </source>
</evidence>
<dbReference type="EC" id="6.3.3.3" evidence="1"/>
<dbReference type="Pfam" id="PF13500">
    <property type="entry name" value="AAA_26"/>
    <property type="match status" value="1"/>
</dbReference>
<dbReference type="InterPro" id="IPR004472">
    <property type="entry name" value="DTB_synth_BioD"/>
</dbReference>
<accession>A0ABR5IE62</accession>
<feature type="binding site" evidence="1">
    <location>
        <begin position="16"/>
        <end position="21"/>
    </location>
    <ligand>
        <name>ATP</name>
        <dbReference type="ChEBI" id="CHEBI:30616"/>
    </ligand>
</feature>
<gene>
    <name evidence="1" type="primary">bioD</name>
    <name evidence="2" type="ORF">ABW18_06560</name>
</gene>
<comment type="catalytic activity">
    <reaction evidence="1">
        <text>(7R,8S)-7,8-diammoniononanoate + CO2 + ATP = (4R,5S)-dethiobiotin + ADP + phosphate + 3 H(+)</text>
        <dbReference type="Rhea" id="RHEA:15805"/>
        <dbReference type="ChEBI" id="CHEBI:15378"/>
        <dbReference type="ChEBI" id="CHEBI:16526"/>
        <dbReference type="ChEBI" id="CHEBI:30616"/>
        <dbReference type="ChEBI" id="CHEBI:43474"/>
        <dbReference type="ChEBI" id="CHEBI:149469"/>
        <dbReference type="ChEBI" id="CHEBI:149473"/>
        <dbReference type="ChEBI" id="CHEBI:456216"/>
        <dbReference type="EC" id="6.3.3.3"/>
    </reaction>
</comment>
<comment type="subcellular location">
    <subcellularLocation>
        <location evidence="1">Cytoplasm</location>
    </subcellularLocation>
</comment>
<comment type="subunit">
    <text evidence="1">Homodimer.</text>
</comment>
<proteinExistence type="inferred from homology"/>
<dbReference type="RefSeq" id="WP_049698207.1">
    <property type="nucleotide sequence ID" value="NZ_JAQDQF010000005.1"/>
</dbReference>